<organism evidence="2 3">
    <name type="scientific">Candidatus Methanofishera endochildressiae</name>
    <dbReference type="NCBI Taxonomy" id="2738884"/>
    <lineage>
        <taxon>Bacteria</taxon>
        <taxon>Pseudomonadati</taxon>
        <taxon>Pseudomonadota</taxon>
        <taxon>Gammaproteobacteria</taxon>
        <taxon>Candidatus Methanofishera</taxon>
    </lineage>
</organism>
<dbReference type="Proteomes" id="UP000537890">
    <property type="component" value="Unassembled WGS sequence"/>
</dbReference>
<feature type="compositionally biased region" description="Basic residues" evidence="1">
    <location>
        <begin position="17"/>
        <end position="30"/>
    </location>
</feature>
<sequence length="50" mass="5974">MLTLWAGWQDYQVKRSYHHHTGTKNTKRQKNNFALPDMSVKEESVLQQKN</sequence>
<evidence type="ECO:0000313" key="3">
    <source>
        <dbReference type="Proteomes" id="UP000537890"/>
    </source>
</evidence>
<comment type="caution">
    <text evidence="2">The sequence shown here is derived from an EMBL/GenBank/DDBJ whole genome shotgun (WGS) entry which is preliminary data.</text>
</comment>
<feature type="region of interest" description="Disordered" evidence="1">
    <location>
        <begin position="17"/>
        <end position="50"/>
    </location>
</feature>
<evidence type="ECO:0000313" key="2">
    <source>
        <dbReference type="EMBL" id="NYT47552.1"/>
    </source>
</evidence>
<gene>
    <name evidence="2" type="ORF">H0A75_08320</name>
</gene>
<proteinExistence type="predicted"/>
<protein>
    <submittedName>
        <fullName evidence="2">Uncharacterized protein</fullName>
    </submittedName>
</protein>
<accession>A0A7Z0MQJ5</accession>
<dbReference type="EMBL" id="JACCHS010000177">
    <property type="protein sequence ID" value="NYT47552.1"/>
    <property type="molecule type" value="Genomic_DNA"/>
</dbReference>
<reference evidence="2 3" key="1">
    <citation type="submission" date="2020-05" db="EMBL/GenBank/DDBJ databases">
        <title>Horizontal transmission and recombination maintain forever young bacterial symbiont genomes.</title>
        <authorList>
            <person name="Russell S.L."/>
            <person name="Pepper-Tunick E."/>
            <person name="Svedberg J."/>
            <person name="Byrne A."/>
            <person name="Ruelas Castillo J."/>
            <person name="Vollmers C."/>
            <person name="Beinart R.A."/>
            <person name="Corbett-Detig R."/>
        </authorList>
    </citation>
    <scope>NUCLEOTIDE SEQUENCE [LARGE SCALE GENOMIC DNA]</scope>
    <source>
        <strain evidence="2">4727-3</strain>
    </source>
</reference>
<dbReference type="AlphaFoldDB" id="A0A7Z0MQJ5"/>
<evidence type="ECO:0000256" key="1">
    <source>
        <dbReference type="SAM" id="MobiDB-lite"/>
    </source>
</evidence>
<name>A0A7Z0MQJ5_9GAMM</name>